<dbReference type="PANTHER" id="PTHR11236">
    <property type="entry name" value="AMINOBENZOATE/ANTHRANILATE SYNTHASE"/>
    <property type="match status" value="1"/>
</dbReference>
<reference evidence="2 3" key="1">
    <citation type="journal article" date="2023" name="Int. J. Syst. Evol. Microbiol.">
        <title>Streptococcus sciuri sp. nov., Staphylococcus marylandisciuri sp. nov. and Staphylococcus americanisciuri sp. nov., isolated from faeces of eastern grey squirrel (Sciurus carolinensis).</title>
        <authorList>
            <person name="Volokhov D.V."/>
            <person name="Zagorodnyaya T.A."/>
            <person name="Furtak V.A."/>
            <person name="Nattanmai G."/>
            <person name="Randall L."/>
            <person name="Jose S."/>
            <person name="Gao Y."/>
            <person name="Eisenberg T."/>
            <person name="Delmonte P."/>
            <person name="Blom J."/>
            <person name="Mitchell K.K."/>
        </authorList>
    </citation>
    <scope>NUCLEOTIDE SEQUENCE [LARGE SCALE GENOMIC DNA]</scope>
    <source>
        <strain evidence="2 3">SQ8-PEA</strain>
    </source>
</reference>
<dbReference type="InterPro" id="IPR005801">
    <property type="entry name" value="ADC_synthase"/>
</dbReference>
<protein>
    <submittedName>
        <fullName evidence="2">Anthranilate synthase component I family protein</fullName>
    </submittedName>
</protein>
<comment type="caution">
    <text evidence="2">The sequence shown here is derived from an EMBL/GenBank/DDBJ whole genome shotgun (WGS) entry which is preliminary data.</text>
</comment>
<dbReference type="Gene3D" id="3.60.120.10">
    <property type="entry name" value="Anthranilate synthase"/>
    <property type="match status" value="1"/>
</dbReference>
<dbReference type="EMBL" id="JAOPKZ010000005">
    <property type="protein sequence ID" value="MCU5745801.1"/>
    <property type="molecule type" value="Genomic_DNA"/>
</dbReference>
<evidence type="ECO:0000313" key="2">
    <source>
        <dbReference type="EMBL" id="MCU5745801.1"/>
    </source>
</evidence>
<dbReference type="PANTHER" id="PTHR11236:SF50">
    <property type="entry name" value="AMINODEOXYCHORISMATE SYNTHASE COMPONENT 1"/>
    <property type="match status" value="1"/>
</dbReference>
<dbReference type="Proteomes" id="UP001209553">
    <property type="component" value="Unassembled WGS sequence"/>
</dbReference>
<evidence type="ECO:0000259" key="1">
    <source>
        <dbReference type="Pfam" id="PF00425"/>
    </source>
</evidence>
<dbReference type="InterPro" id="IPR019999">
    <property type="entry name" value="Anth_synth_I-like"/>
</dbReference>
<gene>
    <name evidence="2" type="ORF">N9R04_03570</name>
</gene>
<organism evidence="2 3">
    <name type="scientific">Staphylococcus marylandisciuri</name>
    <dbReference type="NCBI Taxonomy" id="2981529"/>
    <lineage>
        <taxon>Bacteria</taxon>
        <taxon>Bacillati</taxon>
        <taxon>Bacillota</taxon>
        <taxon>Bacilli</taxon>
        <taxon>Bacillales</taxon>
        <taxon>Staphylococcaceae</taxon>
        <taxon>Staphylococcus</taxon>
    </lineage>
</organism>
<accession>A0ABT2QP96</accession>
<keyword evidence="3" id="KW-1185">Reference proteome</keyword>
<evidence type="ECO:0000313" key="3">
    <source>
        <dbReference type="Proteomes" id="UP001209553"/>
    </source>
</evidence>
<proteinExistence type="predicted"/>
<dbReference type="RefSeq" id="WP_262855209.1">
    <property type="nucleotide sequence ID" value="NZ_JAOPKZ010000005.1"/>
</dbReference>
<name>A0ABT2QP96_9STAP</name>
<dbReference type="Pfam" id="PF00425">
    <property type="entry name" value="Chorismate_bind"/>
    <property type="match status" value="1"/>
</dbReference>
<dbReference type="SUPFAM" id="SSF56322">
    <property type="entry name" value="ADC synthase"/>
    <property type="match status" value="1"/>
</dbReference>
<dbReference type="PRINTS" id="PR00095">
    <property type="entry name" value="ANTSNTHASEI"/>
</dbReference>
<sequence>MQIQFNYRYYLNSEEYEVYHLELQEYKAKQVARNLDEVEEVVHFAQYMQERGNYVALYLSYEAAKAFNHTMAVVIPKRDSNCFAVAYVFAKALNVNTGVEISEFKPQQQFTFELKDETLVEHIKEIQRAIKEGNTYQVNYTTRLTDRIRQPISTLFSKLIHRGHGNYAALFDTEEVQVASFSPELFFQYGTYNDQPKSIVSKPMKGTRPRLDDAEADRLNYMELSSSSKDRAENVMIVDLLRNDISRISQTGSVQVYNLFNVERYETVYQMTSMVTGRVQDGIGLIDVLKALFPCGSITGAPKHNTMQYISKLERTPRHIYCGTLGLLLPSGNSIFNVPIRTVEYIDNEAIYGVGAGITIDSDPKAEVQEFKDKMKILEYL</sequence>
<feature type="domain" description="Chorismate-utilising enzyme C-terminal" evidence="1">
    <location>
        <begin position="120"/>
        <end position="374"/>
    </location>
</feature>
<dbReference type="InterPro" id="IPR015890">
    <property type="entry name" value="Chorismate_C"/>
</dbReference>